<accession>A0A6A6UZ44</accession>
<keyword evidence="2" id="KW-1185">Reference proteome</keyword>
<dbReference type="EMBL" id="MU006601">
    <property type="protein sequence ID" value="KAF2743009.1"/>
    <property type="molecule type" value="Genomic_DNA"/>
</dbReference>
<gene>
    <name evidence="1" type="ORF">M011DRAFT_249241</name>
</gene>
<proteinExistence type="predicted"/>
<evidence type="ECO:0000313" key="1">
    <source>
        <dbReference type="EMBL" id="KAF2743009.1"/>
    </source>
</evidence>
<dbReference type="AlphaFoldDB" id="A0A6A6UZ44"/>
<organism evidence="1 2">
    <name type="scientific">Sporormia fimetaria CBS 119925</name>
    <dbReference type="NCBI Taxonomy" id="1340428"/>
    <lineage>
        <taxon>Eukaryota</taxon>
        <taxon>Fungi</taxon>
        <taxon>Dikarya</taxon>
        <taxon>Ascomycota</taxon>
        <taxon>Pezizomycotina</taxon>
        <taxon>Dothideomycetes</taxon>
        <taxon>Pleosporomycetidae</taxon>
        <taxon>Pleosporales</taxon>
        <taxon>Sporormiaceae</taxon>
        <taxon>Sporormia</taxon>
    </lineage>
</organism>
<dbReference type="Proteomes" id="UP000799440">
    <property type="component" value="Unassembled WGS sequence"/>
</dbReference>
<sequence length="121" mass="13452">MRSLVGSAFPWTALIGRLSGWGSDRCDRNTATGCIHALASCPIEFPQRPSIRRSWWRRLGAVPPPCGLLFPRTAHHSCIGSIQHANDTGAPRVCQQSWLLNDDTCPKSFEIVSRERRVNPS</sequence>
<reference evidence="1" key="1">
    <citation type="journal article" date="2020" name="Stud. Mycol.">
        <title>101 Dothideomycetes genomes: a test case for predicting lifestyles and emergence of pathogens.</title>
        <authorList>
            <person name="Haridas S."/>
            <person name="Albert R."/>
            <person name="Binder M."/>
            <person name="Bloem J."/>
            <person name="Labutti K."/>
            <person name="Salamov A."/>
            <person name="Andreopoulos B."/>
            <person name="Baker S."/>
            <person name="Barry K."/>
            <person name="Bills G."/>
            <person name="Bluhm B."/>
            <person name="Cannon C."/>
            <person name="Castanera R."/>
            <person name="Culley D."/>
            <person name="Daum C."/>
            <person name="Ezra D."/>
            <person name="Gonzalez J."/>
            <person name="Henrissat B."/>
            <person name="Kuo A."/>
            <person name="Liang C."/>
            <person name="Lipzen A."/>
            <person name="Lutzoni F."/>
            <person name="Magnuson J."/>
            <person name="Mondo S."/>
            <person name="Nolan M."/>
            <person name="Ohm R."/>
            <person name="Pangilinan J."/>
            <person name="Park H.-J."/>
            <person name="Ramirez L."/>
            <person name="Alfaro M."/>
            <person name="Sun H."/>
            <person name="Tritt A."/>
            <person name="Yoshinaga Y."/>
            <person name="Zwiers L.-H."/>
            <person name="Turgeon B."/>
            <person name="Goodwin S."/>
            <person name="Spatafora J."/>
            <person name="Crous P."/>
            <person name="Grigoriev I."/>
        </authorList>
    </citation>
    <scope>NUCLEOTIDE SEQUENCE</scope>
    <source>
        <strain evidence="1">CBS 119925</strain>
    </source>
</reference>
<evidence type="ECO:0000313" key="2">
    <source>
        <dbReference type="Proteomes" id="UP000799440"/>
    </source>
</evidence>
<name>A0A6A6UZ44_9PLEO</name>
<protein>
    <submittedName>
        <fullName evidence="1">Uncharacterized protein</fullName>
    </submittedName>
</protein>